<dbReference type="HOGENOM" id="CLU_1041896_0_0_1"/>
<dbReference type="Pfam" id="PF13539">
    <property type="entry name" value="Peptidase_M15_4"/>
    <property type="match status" value="1"/>
</dbReference>
<reference evidence="4" key="1">
    <citation type="journal article" date="2002" name="Science">
        <title>The draft genome of Ciona intestinalis: insights into chordate and vertebrate origins.</title>
        <authorList>
            <person name="Dehal P."/>
            <person name="Satou Y."/>
            <person name="Campbell R.K."/>
            <person name="Chapman J."/>
            <person name="Degnan B."/>
            <person name="De Tomaso A."/>
            <person name="Davidson B."/>
            <person name="Di Gregorio A."/>
            <person name="Gelpke M."/>
            <person name="Goodstein D.M."/>
            <person name="Harafuji N."/>
            <person name="Hastings K.E."/>
            <person name="Ho I."/>
            <person name="Hotta K."/>
            <person name="Huang W."/>
            <person name="Kawashima T."/>
            <person name="Lemaire P."/>
            <person name="Martinez D."/>
            <person name="Meinertzhagen I.A."/>
            <person name="Necula S."/>
            <person name="Nonaka M."/>
            <person name="Putnam N."/>
            <person name="Rash S."/>
            <person name="Saiga H."/>
            <person name="Satake M."/>
            <person name="Terry A."/>
            <person name="Yamada L."/>
            <person name="Wang H.G."/>
            <person name="Awazu S."/>
            <person name="Azumi K."/>
            <person name="Boore J."/>
            <person name="Branno M."/>
            <person name="Chin-Bow S."/>
            <person name="DeSantis R."/>
            <person name="Doyle S."/>
            <person name="Francino P."/>
            <person name="Keys D.N."/>
            <person name="Haga S."/>
            <person name="Hayashi H."/>
            <person name="Hino K."/>
            <person name="Imai K.S."/>
            <person name="Inaba K."/>
            <person name="Kano S."/>
            <person name="Kobayashi K."/>
            <person name="Kobayashi M."/>
            <person name="Lee B.I."/>
            <person name="Makabe K.W."/>
            <person name="Manohar C."/>
            <person name="Matassi G."/>
            <person name="Medina M."/>
            <person name="Mochizuki Y."/>
            <person name="Mount S."/>
            <person name="Morishita T."/>
            <person name="Miura S."/>
            <person name="Nakayama A."/>
            <person name="Nishizaka S."/>
            <person name="Nomoto H."/>
            <person name="Ohta F."/>
            <person name="Oishi K."/>
            <person name="Rigoutsos I."/>
            <person name="Sano M."/>
            <person name="Sasaki A."/>
            <person name="Sasakura Y."/>
            <person name="Shoguchi E."/>
            <person name="Shin-i T."/>
            <person name="Spagnuolo A."/>
            <person name="Stainier D."/>
            <person name="Suzuki M.M."/>
            <person name="Tassy O."/>
            <person name="Takatori N."/>
            <person name="Tokuoka M."/>
            <person name="Yagi K."/>
            <person name="Yoshizaki F."/>
            <person name="Wada S."/>
            <person name="Zhang C."/>
            <person name="Hyatt P.D."/>
            <person name="Larimer F."/>
            <person name="Detter C."/>
            <person name="Doggett N."/>
            <person name="Glavina T."/>
            <person name="Hawkins T."/>
            <person name="Richardson P."/>
            <person name="Lucas S."/>
            <person name="Kohara Y."/>
            <person name="Levine M."/>
            <person name="Satoh N."/>
            <person name="Rokhsar D.S."/>
        </authorList>
    </citation>
    <scope>NUCLEOTIDE SEQUENCE [LARGE SCALE GENOMIC DNA]</scope>
</reference>
<dbReference type="GeneID" id="100185212"/>
<reference evidence="3" key="4">
    <citation type="submission" date="2025-09" db="UniProtKB">
        <authorList>
            <consortium name="Ensembl"/>
        </authorList>
    </citation>
    <scope>IDENTIFICATION</scope>
</reference>
<dbReference type="GeneTree" id="ENSGT00940000167866"/>
<evidence type="ECO:0000313" key="4">
    <source>
        <dbReference type="Proteomes" id="UP000008144"/>
    </source>
</evidence>
<name>F6YJQ4_CIOIN</name>
<evidence type="ECO:0000259" key="2">
    <source>
        <dbReference type="Pfam" id="PF13539"/>
    </source>
</evidence>
<dbReference type="InParanoid" id="F6YJQ4"/>
<dbReference type="Proteomes" id="UP000008144">
    <property type="component" value="Chromosome 14"/>
</dbReference>
<accession>A0A1W2WJY5</accession>
<dbReference type="SUPFAM" id="SSF55166">
    <property type="entry name" value="Hedgehog/DD-peptidase"/>
    <property type="match status" value="1"/>
</dbReference>
<dbReference type="KEGG" id="cin:100185212"/>
<feature type="chain" id="PRO_5014090426" evidence="1">
    <location>
        <begin position="17"/>
        <end position="271"/>
    </location>
</feature>
<dbReference type="InterPro" id="IPR039561">
    <property type="entry name" value="Peptidase_M15C"/>
</dbReference>
<evidence type="ECO:0000313" key="3">
    <source>
        <dbReference type="Ensembl" id="ENSCINP00000015054.3"/>
    </source>
</evidence>
<protein>
    <submittedName>
        <fullName evidence="3">Uncharacterized LOC100185212</fullName>
    </submittedName>
</protein>
<dbReference type="PANTHER" id="PTHR31698:SF7">
    <property type="entry name" value="PEPTIDASE M15C DOMAIN-CONTAINING PROTEIN"/>
    <property type="match status" value="1"/>
</dbReference>
<dbReference type="RefSeq" id="XP_002128942.1">
    <property type="nucleotide sequence ID" value="XM_002128906.5"/>
</dbReference>
<accession>F6YJQ4</accession>
<dbReference type="PANTHER" id="PTHR31698">
    <property type="entry name" value="LYSOZYME G FAMILY MEMBER"/>
    <property type="match status" value="1"/>
</dbReference>
<dbReference type="AlphaFoldDB" id="F6YJQ4"/>
<feature type="signal peptide" evidence="1">
    <location>
        <begin position="1"/>
        <end position="16"/>
    </location>
</feature>
<feature type="domain" description="Peptidase M15C" evidence="2">
    <location>
        <begin position="185"/>
        <end position="247"/>
    </location>
</feature>
<dbReference type="OrthoDB" id="10021790at2759"/>
<reference evidence="3" key="3">
    <citation type="submission" date="2025-08" db="UniProtKB">
        <authorList>
            <consortium name="Ensembl"/>
        </authorList>
    </citation>
    <scope>IDENTIFICATION</scope>
</reference>
<sequence>MIWLVVAISFLAAADADTACTNTGGECLEWPITKCLASWKSGLCLGGVDRRCCAMCDAACLATEQVWRLGDALCTASEGECKNIGNSCDGEYVAGKCGGPTSRKCCEPARPPTTPVTPIAGDCPLVKYKTKKVIGLNDRMIVVHPEFVPSMTQVHSYAVICDVVVHVIHSFKKRRPNLDGSIRPARFSNYLIGHAIAFNLATPIGWCNMICLEGQRNPYANCLINNLKRAGLRWGGDWTPSDAVHIDDGYNSDRQLFRQKFRLVQNACDYI</sequence>
<keyword evidence="1" id="KW-0732">Signal</keyword>
<reference evidence="3" key="2">
    <citation type="journal article" date="2008" name="Genome Biol.">
        <title>Improved genome assembly and evidence-based global gene model set for the chordate Ciona intestinalis: new insight into intron and operon populations.</title>
        <authorList>
            <person name="Satou Y."/>
            <person name="Mineta K."/>
            <person name="Ogasawara M."/>
            <person name="Sasakura Y."/>
            <person name="Shoguchi E."/>
            <person name="Ueno K."/>
            <person name="Yamada L."/>
            <person name="Matsumoto J."/>
            <person name="Wasserscheid J."/>
            <person name="Dewar K."/>
            <person name="Wiley G.B."/>
            <person name="Macmil S.L."/>
            <person name="Roe B.A."/>
            <person name="Zeller R.W."/>
            <person name="Hastings K.E."/>
            <person name="Lemaire P."/>
            <person name="Lindquist E."/>
            <person name="Endo T."/>
            <person name="Hotta K."/>
            <person name="Inaba K."/>
        </authorList>
    </citation>
    <scope>NUCLEOTIDE SEQUENCE [LARGE SCALE GENOMIC DNA]</scope>
    <source>
        <strain evidence="3">wild type</strain>
    </source>
</reference>
<keyword evidence="4" id="KW-1185">Reference proteome</keyword>
<dbReference type="InterPro" id="IPR009045">
    <property type="entry name" value="Zn_M74/Hedgehog-like"/>
</dbReference>
<organism evidence="3 4">
    <name type="scientific">Ciona intestinalis</name>
    <name type="common">Transparent sea squirt</name>
    <name type="synonym">Ascidia intestinalis</name>
    <dbReference type="NCBI Taxonomy" id="7719"/>
    <lineage>
        <taxon>Eukaryota</taxon>
        <taxon>Metazoa</taxon>
        <taxon>Chordata</taxon>
        <taxon>Tunicata</taxon>
        <taxon>Ascidiacea</taxon>
        <taxon>Phlebobranchia</taxon>
        <taxon>Cionidae</taxon>
        <taxon>Ciona</taxon>
    </lineage>
</organism>
<dbReference type="GO" id="GO:0008233">
    <property type="term" value="F:peptidase activity"/>
    <property type="evidence" value="ECO:0007669"/>
    <property type="project" value="InterPro"/>
</dbReference>
<evidence type="ECO:0000256" key="1">
    <source>
        <dbReference type="SAM" id="SignalP"/>
    </source>
</evidence>
<gene>
    <name evidence="3" type="primary">LOC100185212</name>
</gene>
<dbReference type="EMBL" id="EAAA01001280">
    <property type="status" value="NOT_ANNOTATED_CDS"/>
    <property type="molecule type" value="Genomic_DNA"/>
</dbReference>
<dbReference type="Ensembl" id="ENSCINT00000015054.3">
    <property type="protein sequence ID" value="ENSCINP00000015054.3"/>
    <property type="gene ID" value="ENSCING00000007335.3"/>
</dbReference>
<proteinExistence type="predicted"/>